<evidence type="ECO:0000313" key="2">
    <source>
        <dbReference type="WBParaSite" id="nRc.2.0.1.t36646-RA"/>
    </source>
</evidence>
<keyword evidence="1" id="KW-1185">Reference proteome</keyword>
<accession>A0A915KF53</accession>
<dbReference type="Proteomes" id="UP000887565">
    <property type="component" value="Unplaced"/>
</dbReference>
<organism evidence="1 2">
    <name type="scientific">Romanomermis culicivorax</name>
    <name type="common">Nematode worm</name>
    <dbReference type="NCBI Taxonomy" id="13658"/>
    <lineage>
        <taxon>Eukaryota</taxon>
        <taxon>Metazoa</taxon>
        <taxon>Ecdysozoa</taxon>
        <taxon>Nematoda</taxon>
        <taxon>Enoplea</taxon>
        <taxon>Dorylaimia</taxon>
        <taxon>Mermithida</taxon>
        <taxon>Mermithoidea</taxon>
        <taxon>Mermithidae</taxon>
        <taxon>Romanomermis</taxon>
    </lineage>
</organism>
<sequence length="67" mass="7816">MLKKQRKLTMFVKARRTKNARFLSENWPHSKELFFLPAKQAESPESPSKEMGCGDDLLVISIFLGFW</sequence>
<protein>
    <submittedName>
        <fullName evidence="2">Uncharacterized protein</fullName>
    </submittedName>
</protein>
<name>A0A915KF53_ROMCU</name>
<proteinExistence type="predicted"/>
<reference evidence="2" key="1">
    <citation type="submission" date="2022-11" db="UniProtKB">
        <authorList>
            <consortium name="WormBaseParasite"/>
        </authorList>
    </citation>
    <scope>IDENTIFICATION</scope>
</reference>
<evidence type="ECO:0000313" key="1">
    <source>
        <dbReference type="Proteomes" id="UP000887565"/>
    </source>
</evidence>
<dbReference type="AlphaFoldDB" id="A0A915KF53"/>
<dbReference type="WBParaSite" id="nRc.2.0.1.t36646-RA">
    <property type="protein sequence ID" value="nRc.2.0.1.t36646-RA"/>
    <property type="gene ID" value="nRc.2.0.1.g36646"/>
</dbReference>